<evidence type="ECO:0000313" key="3">
    <source>
        <dbReference type="Proteomes" id="UP000271624"/>
    </source>
</evidence>
<dbReference type="InterPro" id="IPR053737">
    <property type="entry name" value="Type_II_TA_Toxin"/>
</dbReference>
<reference evidence="2" key="1">
    <citation type="submission" date="2018-12" db="EMBL/GenBank/DDBJ databases">
        <authorList>
            <person name="Will S."/>
            <person name="Neumann-Schaal M."/>
            <person name="Henke P."/>
        </authorList>
    </citation>
    <scope>NUCLEOTIDE SEQUENCE</scope>
    <source>
        <strain evidence="2">PCC 7102</strain>
    </source>
</reference>
<accession>A0A433UFA9</accession>
<dbReference type="InterPro" id="IPR003812">
    <property type="entry name" value="Fido"/>
</dbReference>
<dbReference type="GO" id="GO:0016301">
    <property type="term" value="F:kinase activity"/>
    <property type="evidence" value="ECO:0007669"/>
    <property type="project" value="InterPro"/>
</dbReference>
<gene>
    <name evidence="2" type="ORF">DSM106972_098950</name>
</gene>
<dbReference type="PIRSF" id="PIRSF018297">
    <property type="entry name" value="Doc"/>
    <property type="match status" value="1"/>
</dbReference>
<dbReference type="RefSeq" id="WP_127087779.1">
    <property type="nucleotide sequence ID" value="NZ_RSCL01000076.1"/>
</dbReference>
<dbReference type="PROSITE" id="PS51459">
    <property type="entry name" value="FIDO"/>
    <property type="match status" value="1"/>
</dbReference>
<dbReference type="Gene3D" id="1.20.120.1870">
    <property type="entry name" value="Fic/DOC protein, Fido domain"/>
    <property type="match status" value="1"/>
</dbReference>
<dbReference type="Proteomes" id="UP000271624">
    <property type="component" value="Unassembled WGS sequence"/>
</dbReference>
<dbReference type="Pfam" id="PF02661">
    <property type="entry name" value="Fic"/>
    <property type="match status" value="1"/>
</dbReference>
<reference evidence="2" key="2">
    <citation type="journal article" date="2019" name="Genome Biol. Evol.">
        <title>Day and night: Metabolic profiles and evolutionary relationships of six axenic non-marine cyanobacteria.</title>
        <authorList>
            <person name="Will S.E."/>
            <person name="Henke P."/>
            <person name="Boedeker C."/>
            <person name="Huang S."/>
            <person name="Brinkmann H."/>
            <person name="Rohde M."/>
            <person name="Jarek M."/>
            <person name="Friedl T."/>
            <person name="Seufert S."/>
            <person name="Schumacher M."/>
            <person name="Overmann J."/>
            <person name="Neumann-Schaal M."/>
            <person name="Petersen J."/>
        </authorList>
    </citation>
    <scope>NUCLEOTIDE SEQUENCE [LARGE SCALE GENOMIC DNA]</scope>
    <source>
        <strain evidence="2">PCC 7102</strain>
    </source>
</reference>
<feature type="domain" description="Fido" evidence="1">
    <location>
        <begin position="5"/>
        <end position="123"/>
    </location>
</feature>
<dbReference type="AlphaFoldDB" id="A0A433UFA9"/>
<organism evidence="2 3">
    <name type="scientific">Dulcicalothrix desertica PCC 7102</name>
    <dbReference type="NCBI Taxonomy" id="232991"/>
    <lineage>
        <taxon>Bacteria</taxon>
        <taxon>Bacillati</taxon>
        <taxon>Cyanobacteriota</taxon>
        <taxon>Cyanophyceae</taxon>
        <taxon>Nostocales</taxon>
        <taxon>Calotrichaceae</taxon>
        <taxon>Dulcicalothrix</taxon>
    </lineage>
</organism>
<dbReference type="NCBIfam" id="TIGR01550">
    <property type="entry name" value="DOC_P1"/>
    <property type="match status" value="1"/>
</dbReference>
<dbReference type="InterPro" id="IPR036597">
    <property type="entry name" value="Fido-like_dom_sf"/>
</dbReference>
<proteinExistence type="predicted"/>
<dbReference type="EMBL" id="RSCL01000076">
    <property type="protein sequence ID" value="RUS92491.1"/>
    <property type="molecule type" value="Genomic_DNA"/>
</dbReference>
<sequence>MIRYLSLLEVFSLHRLIINQSGGASGVRDLGALESAIAQPRMTFGGEDLYPTIVDKAAALGFSLVMNHCFLDGNKRIGHAAMETFLVLNGLEIDASVDEQERVILQLASSEMEREDFVEWLKQHVKPR</sequence>
<comment type="caution">
    <text evidence="2">The sequence shown here is derived from an EMBL/GenBank/DDBJ whole genome shotgun (WGS) entry which is preliminary data.</text>
</comment>
<protein>
    <submittedName>
        <fullName evidence="2">Death-on-curing protein</fullName>
    </submittedName>
</protein>
<dbReference type="SUPFAM" id="SSF140931">
    <property type="entry name" value="Fic-like"/>
    <property type="match status" value="1"/>
</dbReference>
<evidence type="ECO:0000313" key="2">
    <source>
        <dbReference type="EMBL" id="RUS92491.1"/>
    </source>
</evidence>
<dbReference type="PANTHER" id="PTHR39426">
    <property type="entry name" value="HOMOLOGY TO DEATH-ON-CURING PROTEIN OF PHAGE P1"/>
    <property type="match status" value="1"/>
</dbReference>
<dbReference type="OrthoDB" id="9802752at2"/>
<name>A0A433UFA9_9CYAN</name>
<keyword evidence="3" id="KW-1185">Reference proteome</keyword>
<evidence type="ECO:0000259" key="1">
    <source>
        <dbReference type="PROSITE" id="PS51459"/>
    </source>
</evidence>
<dbReference type="InterPro" id="IPR006440">
    <property type="entry name" value="Doc"/>
</dbReference>
<dbReference type="PANTHER" id="PTHR39426:SF1">
    <property type="entry name" value="HOMOLOGY TO DEATH-ON-CURING PROTEIN OF PHAGE P1"/>
    <property type="match status" value="1"/>
</dbReference>